<dbReference type="SUPFAM" id="SSF52047">
    <property type="entry name" value="RNI-like"/>
    <property type="match status" value="2"/>
</dbReference>
<feature type="domain" description="Disease resistance R13L4/SHOC-2-like LRR" evidence="3">
    <location>
        <begin position="289"/>
        <end position="451"/>
    </location>
</feature>
<dbReference type="Pfam" id="PF13516">
    <property type="entry name" value="LRR_6"/>
    <property type="match status" value="1"/>
</dbReference>
<dbReference type="GeneID" id="8849510"/>
<proteinExistence type="predicted"/>
<dbReference type="eggNOG" id="KOG1947">
    <property type="taxonomic scope" value="Eukaryota"/>
</dbReference>
<dbReference type="KEGG" id="ngr:NAEGRDRAFT_45222"/>
<protein>
    <recommendedName>
        <fullName evidence="3">Disease resistance R13L4/SHOC-2-like LRR domain-containing protein</fullName>
    </recommendedName>
</protein>
<dbReference type="InterPro" id="IPR001611">
    <property type="entry name" value="Leu-rich_rpt"/>
</dbReference>
<dbReference type="EMBL" id="GG738845">
    <property type="protein sequence ID" value="EFC50509.1"/>
    <property type="molecule type" value="Genomic_DNA"/>
</dbReference>
<keyword evidence="1" id="KW-0677">Repeat</keyword>
<dbReference type="Pfam" id="PF23598">
    <property type="entry name" value="LRR_14"/>
    <property type="match status" value="1"/>
</dbReference>
<sequence length="461" mass="52157">MSKRAREDFSEYENSHSNKITKNESLGNDKKSLFPDEIYHEIISFLDDKFKILTCSLISKQVFNVIRKYSKLILRFCRPIESNEKMMNNQFLENIVELRISTIMLNAKVLANILESFKFMTQLTSLEIPNVDLGEISESYFHVKDIPKAGIIFCQAISQLTNLQKLNVNNCKIGNLGVQFITQLGNLMELSVINTGMDAKGLNLIATRLKNLTKLQFNGTVQHVTSLSNMKQLTSLSMGFDVDVDVKGAKAISEMNNLTNLSLNTNDEGLEEICKMTQLTSLKVCGFYLTTLGLKFLPRLKKLRKLNLNDHEDFGNEGAKLISELDQLTSLEINDIGIDKKGAKFITNLKQLTSLTISNNPIFNEGVKYLTELPQLTNLNARFTKIDNEGVKYLSEMANLKILNIKRNYVQDLGVESICGMKNLTELDIEQNEISEEGVAKLKEMKQLKVLKKADQRASKE</sequence>
<dbReference type="InterPro" id="IPR055414">
    <property type="entry name" value="LRR_R13L4/SHOC2-like"/>
</dbReference>
<dbReference type="SMART" id="SM00368">
    <property type="entry name" value="LRR_RI"/>
    <property type="match status" value="4"/>
</dbReference>
<dbReference type="PANTHER" id="PTHR12904">
    <property type="match status" value="1"/>
</dbReference>
<dbReference type="RefSeq" id="XP_002683253.1">
    <property type="nucleotide sequence ID" value="XM_002683207.1"/>
</dbReference>
<reference evidence="4 5" key="1">
    <citation type="journal article" date="2010" name="Cell">
        <title>The genome of Naegleria gruberi illuminates early eukaryotic versatility.</title>
        <authorList>
            <person name="Fritz-Laylin L.K."/>
            <person name="Prochnik S.E."/>
            <person name="Ginger M.L."/>
            <person name="Dacks J.B."/>
            <person name="Carpenter M.L."/>
            <person name="Field M.C."/>
            <person name="Kuo A."/>
            <person name="Paredez A."/>
            <person name="Chapman J."/>
            <person name="Pham J."/>
            <person name="Shu S."/>
            <person name="Neupane R."/>
            <person name="Cipriano M."/>
            <person name="Mancuso J."/>
            <person name="Tu H."/>
            <person name="Salamov A."/>
            <person name="Lindquist E."/>
            <person name="Shapiro H."/>
            <person name="Lucas S."/>
            <person name="Grigoriev I.V."/>
            <person name="Cande W.Z."/>
            <person name="Fulton C."/>
            <person name="Rokhsar D.S."/>
            <person name="Dawson S.C."/>
        </authorList>
    </citation>
    <scope>NUCLEOTIDE SEQUENCE [LARGE SCALE GENOMIC DNA]</scope>
    <source>
        <strain evidence="4 5">NEG-M</strain>
    </source>
</reference>
<dbReference type="InParanoid" id="D2UYN8"/>
<dbReference type="AlphaFoldDB" id="D2UYN8"/>
<evidence type="ECO:0000256" key="1">
    <source>
        <dbReference type="ARBA" id="ARBA00022737"/>
    </source>
</evidence>
<dbReference type="Proteomes" id="UP000006671">
    <property type="component" value="Unassembled WGS sequence"/>
</dbReference>
<name>D2UYN8_NAEGR</name>
<feature type="region of interest" description="Disordered" evidence="2">
    <location>
        <begin position="1"/>
        <end position="23"/>
    </location>
</feature>
<feature type="compositionally biased region" description="Basic and acidic residues" evidence="2">
    <location>
        <begin position="1"/>
        <end position="16"/>
    </location>
</feature>
<evidence type="ECO:0000313" key="4">
    <source>
        <dbReference type="EMBL" id="EFC50509.1"/>
    </source>
</evidence>
<dbReference type="VEuPathDB" id="AmoebaDB:NAEGRDRAFT_45222"/>
<gene>
    <name evidence="4" type="ORF">NAEGRDRAFT_45222</name>
</gene>
<keyword evidence="5" id="KW-1185">Reference proteome</keyword>
<dbReference type="OrthoDB" id="2013775at2759"/>
<organism evidence="5">
    <name type="scientific">Naegleria gruberi</name>
    <name type="common">Amoeba</name>
    <dbReference type="NCBI Taxonomy" id="5762"/>
    <lineage>
        <taxon>Eukaryota</taxon>
        <taxon>Discoba</taxon>
        <taxon>Heterolobosea</taxon>
        <taxon>Tetramitia</taxon>
        <taxon>Eutetramitia</taxon>
        <taxon>Vahlkampfiidae</taxon>
        <taxon>Naegleria</taxon>
    </lineage>
</organism>
<evidence type="ECO:0000259" key="3">
    <source>
        <dbReference type="Pfam" id="PF23598"/>
    </source>
</evidence>
<dbReference type="InterPro" id="IPR051341">
    <property type="entry name" value="Zyg-11_UBL_adapter"/>
</dbReference>
<evidence type="ECO:0000256" key="2">
    <source>
        <dbReference type="SAM" id="MobiDB-lite"/>
    </source>
</evidence>
<dbReference type="PANTHER" id="PTHR12904:SF23">
    <property type="entry name" value="PROTEIN ZER-1 HOMOLOG"/>
    <property type="match status" value="1"/>
</dbReference>
<dbReference type="InterPro" id="IPR032675">
    <property type="entry name" value="LRR_dom_sf"/>
</dbReference>
<dbReference type="Gene3D" id="3.80.10.10">
    <property type="entry name" value="Ribonuclease Inhibitor"/>
    <property type="match status" value="4"/>
</dbReference>
<accession>D2UYN8</accession>
<evidence type="ECO:0000313" key="5">
    <source>
        <dbReference type="Proteomes" id="UP000006671"/>
    </source>
</evidence>